<name>A0AAP0LEN8_9MAGN</name>
<accession>A0AAP0LEN8</accession>
<evidence type="ECO:0000256" key="1">
    <source>
        <dbReference type="SAM" id="MobiDB-lite"/>
    </source>
</evidence>
<evidence type="ECO:0000313" key="2">
    <source>
        <dbReference type="EMBL" id="KAK9167639.1"/>
    </source>
</evidence>
<feature type="region of interest" description="Disordered" evidence="1">
    <location>
        <begin position="83"/>
        <end position="108"/>
    </location>
</feature>
<sequence>MPDELHSPPQIRPRRDLHRHPELPQTLPVYPPRPPPRPIRLPQLNVALPLTTANPPSLTFNHFIIDIAVALSFHCCKPSVTLSHKPSITTSPNPRSPSPTNPPSLPPC</sequence>
<keyword evidence="3" id="KW-1185">Reference proteome</keyword>
<dbReference type="AlphaFoldDB" id="A0AAP0LEN8"/>
<reference evidence="2 3" key="1">
    <citation type="submission" date="2024-01" db="EMBL/GenBank/DDBJ databases">
        <title>Genome assemblies of Stephania.</title>
        <authorList>
            <person name="Yang L."/>
        </authorList>
    </citation>
    <scope>NUCLEOTIDE SEQUENCE [LARGE SCALE GENOMIC DNA]</scope>
    <source>
        <strain evidence="2">JXDWG</strain>
        <tissue evidence="2">Leaf</tissue>
    </source>
</reference>
<gene>
    <name evidence="2" type="ORF">Scep_002830</name>
</gene>
<comment type="caution">
    <text evidence="2">The sequence shown here is derived from an EMBL/GenBank/DDBJ whole genome shotgun (WGS) entry which is preliminary data.</text>
</comment>
<dbReference type="EMBL" id="JBBNAG010000001">
    <property type="protein sequence ID" value="KAK9167639.1"/>
    <property type="molecule type" value="Genomic_DNA"/>
</dbReference>
<proteinExistence type="predicted"/>
<feature type="compositionally biased region" description="Pro residues" evidence="1">
    <location>
        <begin position="94"/>
        <end position="108"/>
    </location>
</feature>
<feature type="region of interest" description="Disordered" evidence="1">
    <location>
        <begin position="1"/>
        <end position="37"/>
    </location>
</feature>
<evidence type="ECO:0000313" key="3">
    <source>
        <dbReference type="Proteomes" id="UP001419268"/>
    </source>
</evidence>
<organism evidence="2 3">
    <name type="scientific">Stephania cephalantha</name>
    <dbReference type="NCBI Taxonomy" id="152367"/>
    <lineage>
        <taxon>Eukaryota</taxon>
        <taxon>Viridiplantae</taxon>
        <taxon>Streptophyta</taxon>
        <taxon>Embryophyta</taxon>
        <taxon>Tracheophyta</taxon>
        <taxon>Spermatophyta</taxon>
        <taxon>Magnoliopsida</taxon>
        <taxon>Ranunculales</taxon>
        <taxon>Menispermaceae</taxon>
        <taxon>Menispermoideae</taxon>
        <taxon>Cissampelideae</taxon>
        <taxon>Stephania</taxon>
    </lineage>
</organism>
<dbReference type="Proteomes" id="UP001419268">
    <property type="component" value="Unassembled WGS sequence"/>
</dbReference>
<protein>
    <submittedName>
        <fullName evidence="2">Uncharacterized protein</fullName>
    </submittedName>
</protein>